<protein>
    <recommendedName>
        <fullName evidence="8">Protein kinase domain-containing protein</fullName>
    </recommendedName>
</protein>
<proteinExistence type="predicted"/>
<dbReference type="CDD" id="cd14014">
    <property type="entry name" value="STKc_PknB_like"/>
    <property type="match status" value="1"/>
</dbReference>
<dbReference type="EMBL" id="CP012159">
    <property type="protein sequence ID" value="AKT41491.1"/>
    <property type="molecule type" value="Genomic_DNA"/>
</dbReference>
<evidence type="ECO:0000256" key="7">
    <source>
        <dbReference type="SAM" id="Phobius"/>
    </source>
</evidence>
<accession>A0A0K1EKY9</accession>
<evidence type="ECO:0000256" key="1">
    <source>
        <dbReference type="ARBA" id="ARBA00022679"/>
    </source>
</evidence>
<keyword evidence="7" id="KW-0812">Transmembrane</keyword>
<dbReference type="OrthoDB" id="9801841at2"/>
<evidence type="ECO:0000256" key="4">
    <source>
        <dbReference type="ARBA" id="ARBA00022840"/>
    </source>
</evidence>
<dbReference type="Gene3D" id="3.30.200.20">
    <property type="entry name" value="Phosphorylase Kinase, domain 1"/>
    <property type="match status" value="1"/>
</dbReference>
<keyword evidence="2 5" id="KW-0547">Nucleotide-binding</keyword>
<dbReference type="PANTHER" id="PTHR43289">
    <property type="entry name" value="MITOGEN-ACTIVATED PROTEIN KINASE KINASE KINASE 20-RELATED"/>
    <property type="match status" value="1"/>
</dbReference>
<name>A0A0K1EKY9_CHOCO</name>
<dbReference type="PROSITE" id="PS00107">
    <property type="entry name" value="PROTEIN_KINASE_ATP"/>
    <property type="match status" value="1"/>
</dbReference>
<feature type="binding site" evidence="5">
    <location>
        <position position="72"/>
    </location>
    <ligand>
        <name>ATP</name>
        <dbReference type="ChEBI" id="CHEBI:30616"/>
    </ligand>
</feature>
<dbReference type="Gene3D" id="1.10.510.10">
    <property type="entry name" value="Transferase(Phosphotransferase) domain 1"/>
    <property type="match status" value="1"/>
</dbReference>
<organism evidence="9 10">
    <name type="scientific">Chondromyces crocatus</name>
    <dbReference type="NCBI Taxonomy" id="52"/>
    <lineage>
        <taxon>Bacteria</taxon>
        <taxon>Pseudomonadati</taxon>
        <taxon>Myxococcota</taxon>
        <taxon>Polyangia</taxon>
        <taxon>Polyangiales</taxon>
        <taxon>Polyangiaceae</taxon>
        <taxon>Chondromyces</taxon>
    </lineage>
</organism>
<sequence length="447" mass="47824">MSSRRTERLFSTVELGRRIWRWLPASLHRRVDFTAGQVIAGKFRLEQCIGRGAMGSVWGALHLGLRTPVALKFMSKALTHDTIAQARFGREAEAAARIRSPHVVQVLDHGVDDGVPYIVMERLEGEDLGVRIKRSGRLPPEQVAMVAVEAGRALEAAHAVGVVHRDLKPSNIFVARVRGREVIKLLDFGVAKLASPVAHATTEATATGMLLGTPDYMSPEQVRASKTVDHRSDLWSLGVILYYALTGRKPFQGASLGEVILRICSAPPELPSRLVPELSPTVDLFFARACARDPSERFQSAAELANMFLAVLHGVASHAGPAVAPRAEAYAGVALPPGASSHQGFAGYQSVPSNSRYPAAGGDVHDRPPPSSSVPGSSSLQGLSGIPSGNLPLRDVPSGPIYVISTPASNRQSSVTVLLIAMIAVLLVFALAREQVRNAIELLKSVL</sequence>
<dbReference type="AlphaFoldDB" id="A0A0K1EKY9"/>
<feature type="domain" description="Protein kinase" evidence="8">
    <location>
        <begin position="43"/>
        <end position="309"/>
    </location>
</feature>
<dbReference type="InterPro" id="IPR011009">
    <property type="entry name" value="Kinase-like_dom_sf"/>
</dbReference>
<evidence type="ECO:0000256" key="3">
    <source>
        <dbReference type="ARBA" id="ARBA00022777"/>
    </source>
</evidence>
<dbReference type="Pfam" id="PF00069">
    <property type="entry name" value="Pkinase"/>
    <property type="match status" value="1"/>
</dbReference>
<evidence type="ECO:0000313" key="10">
    <source>
        <dbReference type="Proteomes" id="UP000067626"/>
    </source>
</evidence>
<keyword evidence="3" id="KW-0418">Kinase</keyword>
<evidence type="ECO:0000259" key="8">
    <source>
        <dbReference type="PROSITE" id="PS50011"/>
    </source>
</evidence>
<dbReference type="GO" id="GO:0005524">
    <property type="term" value="F:ATP binding"/>
    <property type="evidence" value="ECO:0007669"/>
    <property type="project" value="UniProtKB-UniRule"/>
</dbReference>
<keyword evidence="10" id="KW-1185">Reference proteome</keyword>
<dbReference type="PROSITE" id="PS00108">
    <property type="entry name" value="PROTEIN_KINASE_ST"/>
    <property type="match status" value="1"/>
</dbReference>
<evidence type="ECO:0000256" key="2">
    <source>
        <dbReference type="ARBA" id="ARBA00022741"/>
    </source>
</evidence>
<dbReference type="InterPro" id="IPR000719">
    <property type="entry name" value="Prot_kinase_dom"/>
</dbReference>
<dbReference type="STRING" id="52.CMC5_056990"/>
<dbReference type="RefSeq" id="WP_050433274.1">
    <property type="nucleotide sequence ID" value="NZ_CP012159.1"/>
</dbReference>
<evidence type="ECO:0000313" key="9">
    <source>
        <dbReference type="EMBL" id="AKT41491.1"/>
    </source>
</evidence>
<reference evidence="9 10" key="1">
    <citation type="submission" date="2015-07" db="EMBL/GenBank/DDBJ databases">
        <title>Genome analysis of myxobacterium Chondromyces crocatus Cm c5 reveals a high potential for natural compound synthesis and the genetic basis for the loss of fruiting body formation.</title>
        <authorList>
            <person name="Zaburannyi N."/>
            <person name="Bunk B."/>
            <person name="Maier J."/>
            <person name="Overmann J."/>
            <person name="Mueller R."/>
        </authorList>
    </citation>
    <scope>NUCLEOTIDE SEQUENCE [LARGE SCALE GENOMIC DNA]</scope>
    <source>
        <strain evidence="9 10">Cm c5</strain>
    </source>
</reference>
<keyword evidence="1" id="KW-0808">Transferase</keyword>
<dbReference type="PROSITE" id="PS50011">
    <property type="entry name" value="PROTEIN_KINASE_DOM"/>
    <property type="match status" value="1"/>
</dbReference>
<gene>
    <name evidence="9" type="ORF">CMC5_056990</name>
</gene>
<dbReference type="GO" id="GO:0004674">
    <property type="term" value="F:protein serine/threonine kinase activity"/>
    <property type="evidence" value="ECO:0007669"/>
    <property type="project" value="TreeGrafter"/>
</dbReference>
<keyword evidence="4 5" id="KW-0067">ATP-binding</keyword>
<evidence type="ECO:0000256" key="6">
    <source>
        <dbReference type="SAM" id="MobiDB-lite"/>
    </source>
</evidence>
<dbReference type="PANTHER" id="PTHR43289:SF6">
    <property type="entry name" value="SERINE_THREONINE-PROTEIN KINASE NEKL-3"/>
    <property type="match status" value="1"/>
</dbReference>
<keyword evidence="7" id="KW-1133">Transmembrane helix</keyword>
<dbReference type="KEGG" id="ccro:CMC5_056990"/>
<feature type="transmembrane region" description="Helical" evidence="7">
    <location>
        <begin position="414"/>
        <end position="432"/>
    </location>
</feature>
<dbReference type="InterPro" id="IPR008271">
    <property type="entry name" value="Ser/Thr_kinase_AS"/>
</dbReference>
<keyword evidence="7" id="KW-0472">Membrane</keyword>
<dbReference type="Proteomes" id="UP000067626">
    <property type="component" value="Chromosome"/>
</dbReference>
<dbReference type="SUPFAM" id="SSF56112">
    <property type="entry name" value="Protein kinase-like (PK-like)"/>
    <property type="match status" value="1"/>
</dbReference>
<dbReference type="InterPro" id="IPR017441">
    <property type="entry name" value="Protein_kinase_ATP_BS"/>
</dbReference>
<evidence type="ECO:0000256" key="5">
    <source>
        <dbReference type="PROSITE-ProRule" id="PRU10141"/>
    </source>
</evidence>
<dbReference type="SMART" id="SM00220">
    <property type="entry name" value="S_TKc"/>
    <property type="match status" value="1"/>
</dbReference>
<feature type="region of interest" description="Disordered" evidence="6">
    <location>
        <begin position="356"/>
        <end position="381"/>
    </location>
</feature>